<dbReference type="EMBL" id="CM023470">
    <property type="protein sequence ID" value="KAH7977912.1"/>
    <property type="molecule type" value="Genomic_DNA"/>
</dbReference>
<name>A0ACB8DTS9_DERSI</name>
<comment type="caution">
    <text evidence="1">The sequence shown here is derived from an EMBL/GenBank/DDBJ whole genome shotgun (WGS) entry which is preliminary data.</text>
</comment>
<gene>
    <name evidence="1" type="ORF">HPB49_003939</name>
</gene>
<proteinExistence type="predicted"/>
<evidence type="ECO:0000313" key="2">
    <source>
        <dbReference type="Proteomes" id="UP000821865"/>
    </source>
</evidence>
<organism evidence="1 2">
    <name type="scientific">Dermacentor silvarum</name>
    <name type="common">Tick</name>
    <dbReference type="NCBI Taxonomy" id="543639"/>
    <lineage>
        <taxon>Eukaryota</taxon>
        <taxon>Metazoa</taxon>
        <taxon>Ecdysozoa</taxon>
        <taxon>Arthropoda</taxon>
        <taxon>Chelicerata</taxon>
        <taxon>Arachnida</taxon>
        <taxon>Acari</taxon>
        <taxon>Parasitiformes</taxon>
        <taxon>Ixodida</taxon>
        <taxon>Ixodoidea</taxon>
        <taxon>Ixodidae</taxon>
        <taxon>Rhipicephalinae</taxon>
        <taxon>Dermacentor</taxon>
    </lineage>
</organism>
<sequence>MDKTPYVLLERINADSQRAFEHGLQQIPIAKRRPIVLVEKLPVAVTNGLRQSGDNPSSSCVGSIQMEQSDHVPGRSTVNTVIENAAGGRQAHVGCGRRLKLTWQANYVRGHLEGTTSSALNRAAEPPASSRCVWSRLTYEMCWHSRLPADRQALPTPLRSVPPPLLLFGAKDSPSVQRRRRVSEDLADVWSTQSEVLRHALRPLAATWTLRVSGSFDLALVAQGSTLDDASGDRMKLRAPAFEAVEKAVFNWFLEIRASGTPVSRALLQQKARNFTCIMGHDDFVASDGWLQRFKERHDIVGRAVSGESLSVDREAAVAGEPSEDLGDVASEGAAGDQAQTSWDALLDAGVVPDCDTFCTYVGRC</sequence>
<evidence type="ECO:0000313" key="1">
    <source>
        <dbReference type="EMBL" id="KAH7977912.1"/>
    </source>
</evidence>
<dbReference type="Proteomes" id="UP000821865">
    <property type="component" value="Chromosome 1"/>
</dbReference>
<protein>
    <submittedName>
        <fullName evidence="1">Uncharacterized protein</fullName>
    </submittedName>
</protein>
<keyword evidence="2" id="KW-1185">Reference proteome</keyword>
<accession>A0ACB8DTS9</accession>
<reference evidence="1" key="1">
    <citation type="submission" date="2020-05" db="EMBL/GenBank/DDBJ databases">
        <title>Large-scale comparative analyses of tick genomes elucidate their genetic diversity and vector capacities.</title>
        <authorList>
            <person name="Jia N."/>
            <person name="Wang J."/>
            <person name="Shi W."/>
            <person name="Du L."/>
            <person name="Sun Y."/>
            <person name="Zhan W."/>
            <person name="Jiang J."/>
            <person name="Wang Q."/>
            <person name="Zhang B."/>
            <person name="Ji P."/>
            <person name="Sakyi L.B."/>
            <person name="Cui X."/>
            <person name="Yuan T."/>
            <person name="Jiang B."/>
            <person name="Yang W."/>
            <person name="Lam T.T.-Y."/>
            <person name="Chang Q."/>
            <person name="Ding S."/>
            <person name="Wang X."/>
            <person name="Zhu J."/>
            <person name="Ruan X."/>
            <person name="Zhao L."/>
            <person name="Wei J."/>
            <person name="Que T."/>
            <person name="Du C."/>
            <person name="Cheng J."/>
            <person name="Dai P."/>
            <person name="Han X."/>
            <person name="Huang E."/>
            <person name="Gao Y."/>
            <person name="Liu J."/>
            <person name="Shao H."/>
            <person name="Ye R."/>
            <person name="Li L."/>
            <person name="Wei W."/>
            <person name="Wang X."/>
            <person name="Wang C."/>
            <person name="Yang T."/>
            <person name="Huo Q."/>
            <person name="Li W."/>
            <person name="Guo W."/>
            <person name="Chen H."/>
            <person name="Zhou L."/>
            <person name="Ni X."/>
            <person name="Tian J."/>
            <person name="Zhou Y."/>
            <person name="Sheng Y."/>
            <person name="Liu T."/>
            <person name="Pan Y."/>
            <person name="Xia L."/>
            <person name="Li J."/>
            <person name="Zhao F."/>
            <person name="Cao W."/>
        </authorList>
    </citation>
    <scope>NUCLEOTIDE SEQUENCE</scope>
    <source>
        <strain evidence="1">Dsil-2018</strain>
    </source>
</reference>